<dbReference type="Proteomes" id="UP001195914">
    <property type="component" value="Unassembled WGS sequence"/>
</dbReference>
<keyword evidence="2" id="KW-0812">Transmembrane</keyword>
<reference evidence="5" key="1">
    <citation type="journal article" date="2014" name="Nucleic Acids Res.">
        <title>The evolutionary dynamics of variant antigen genes in Babesia reveal a history of genomic innovation underlying host-parasite interaction.</title>
        <authorList>
            <person name="Jackson A.P."/>
            <person name="Otto T.D."/>
            <person name="Darby A."/>
            <person name="Ramaprasad A."/>
            <person name="Xia D."/>
            <person name="Echaide I.E."/>
            <person name="Farber M."/>
            <person name="Gahlot S."/>
            <person name="Gamble J."/>
            <person name="Gupta D."/>
            <person name="Gupta Y."/>
            <person name="Jackson L."/>
            <person name="Malandrin L."/>
            <person name="Malas T.B."/>
            <person name="Moussa E."/>
            <person name="Nair M."/>
            <person name="Reid A.J."/>
            <person name="Sanders M."/>
            <person name="Sharma J."/>
            <person name="Tracey A."/>
            <person name="Quail M.A."/>
            <person name="Weir W."/>
            <person name="Wastling J.M."/>
            <person name="Hall N."/>
            <person name="Willadsen P."/>
            <person name="Lingelbach K."/>
            <person name="Shiels B."/>
            <person name="Tait A."/>
            <person name="Berriman M."/>
            <person name="Allred D.R."/>
            <person name="Pain A."/>
        </authorList>
    </citation>
    <scope>NUCLEOTIDE SEQUENCE</scope>
    <source>
        <strain evidence="5">1802A</strain>
    </source>
</reference>
<keyword evidence="6" id="KW-1185">Reference proteome</keyword>
<dbReference type="GO" id="GO:0030150">
    <property type="term" value="P:protein import into mitochondrial matrix"/>
    <property type="evidence" value="ECO:0007669"/>
    <property type="project" value="TreeGrafter"/>
</dbReference>
<comment type="caution">
    <text evidence="5">The sequence shown here is derived from an EMBL/GenBank/DDBJ whole genome shotgun (WGS) entry which is preliminary data.</text>
</comment>
<reference evidence="5" key="2">
    <citation type="submission" date="2021-05" db="EMBL/GenBank/DDBJ databases">
        <authorList>
            <person name="Pain A."/>
        </authorList>
    </citation>
    <scope>NUCLEOTIDE SEQUENCE</scope>
    <source>
        <strain evidence="5">1802A</strain>
    </source>
</reference>
<evidence type="ECO:0000256" key="3">
    <source>
        <dbReference type="ARBA" id="ARBA00022989"/>
    </source>
</evidence>
<dbReference type="Pfam" id="PF02466">
    <property type="entry name" value="Tim17"/>
    <property type="match status" value="1"/>
</dbReference>
<protein>
    <submittedName>
        <fullName evidence="5">Mitochondrial import inner membrane protein</fullName>
    </submittedName>
</protein>
<dbReference type="InterPro" id="IPR045238">
    <property type="entry name" value="Tim23-like"/>
</dbReference>
<proteinExistence type="predicted"/>
<sequence length="176" mass="18477">MDDYLRAGKVKNDLEILKQSNGVGSSGPKYVAPMFTESQLYLKGYGRDWGVKMTYSVGLAYGSGLLVGGTIGLAKGISKGGATRKLFINSVLNSCGTYGPGVGNRTAGVTILYCIMNNIISLARSDEKDIYNSALSGLAAGALYRCAGSWKSIAKYSIGSAAAFSAIDYALRNSLV</sequence>
<dbReference type="AlphaFoldDB" id="A0AAD9LI93"/>
<evidence type="ECO:0000313" key="5">
    <source>
        <dbReference type="EMBL" id="KAK1936384.1"/>
    </source>
</evidence>
<organism evidence="5 6">
    <name type="scientific">Babesia divergens</name>
    <dbReference type="NCBI Taxonomy" id="32595"/>
    <lineage>
        <taxon>Eukaryota</taxon>
        <taxon>Sar</taxon>
        <taxon>Alveolata</taxon>
        <taxon>Apicomplexa</taxon>
        <taxon>Aconoidasida</taxon>
        <taxon>Piroplasmida</taxon>
        <taxon>Babesiidae</taxon>
        <taxon>Babesia</taxon>
    </lineage>
</organism>
<dbReference type="EMBL" id="JAHBMH010000044">
    <property type="protein sequence ID" value="KAK1936384.1"/>
    <property type="molecule type" value="Genomic_DNA"/>
</dbReference>
<dbReference type="GO" id="GO:0008320">
    <property type="term" value="F:protein transmembrane transporter activity"/>
    <property type="evidence" value="ECO:0007669"/>
    <property type="project" value="TreeGrafter"/>
</dbReference>
<evidence type="ECO:0000256" key="1">
    <source>
        <dbReference type="ARBA" id="ARBA00004141"/>
    </source>
</evidence>
<evidence type="ECO:0000256" key="2">
    <source>
        <dbReference type="ARBA" id="ARBA00022692"/>
    </source>
</evidence>
<gene>
    <name evidence="5" type="ORF">X943_003100</name>
</gene>
<name>A0AAD9LI93_BABDI</name>
<dbReference type="PANTHER" id="PTHR15371">
    <property type="entry name" value="TIM23"/>
    <property type="match status" value="1"/>
</dbReference>
<accession>A0AAD9LI93</accession>
<dbReference type="GO" id="GO:0005744">
    <property type="term" value="C:TIM23 mitochondrial import inner membrane translocase complex"/>
    <property type="evidence" value="ECO:0007669"/>
    <property type="project" value="TreeGrafter"/>
</dbReference>
<keyword evidence="3" id="KW-1133">Transmembrane helix</keyword>
<dbReference type="PANTHER" id="PTHR15371:SF0">
    <property type="entry name" value="SD19278P"/>
    <property type="match status" value="1"/>
</dbReference>
<evidence type="ECO:0000256" key="4">
    <source>
        <dbReference type="ARBA" id="ARBA00023136"/>
    </source>
</evidence>
<evidence type="ECO:0000313" key="6">
    <source>
        <dbReference type="Proteomes" id="UP001195914"/>
    </source>
</evidence>
<comment type="subcellular location">
    <subcellularLocation>
        <location evidence="1">Membrane</location>
        <topology evidence="1">Multi-pass membrane protein</topology>
    </subcellularLocation>
</comment>
<keyword evidence="4" id="KW-0472">Membrane</keyword>